<proteinExistence type="inferred from homology"/>
<evidence type="ECO:0000256" key="4">
    <source>
        <dbReference type="ARBA" id="ARBA00023315"/>
    </source>
</evidence>
<evidence type="ECO:0000313" key="6">
    <source>
        <dbReference type="EMBL" id="SYV97085.1"/>
    </source>
</evidence>
<keyword evidence="3 6" id="KW-0808">Transferase</keyword>
<dbReference type="InterPro" id="IPR001078">
    <property type="entry name" value="2-oxoacid_DH_actylTfrase"/>
</dbReference>
<dbReference type="PANTHER" id="PTHR43178">
    <property type="entry name" value="DIHYDROLIPOAMIDE ACETYLTRANSFERASE COMPONENT OF PYRUVATE DEHYDROGENASE COMPLEX"/>
    <property type="match status" value="1"/>
</dbReference>
<dbReference type="KEGG" id="medw:NCTC10132_00444"/>
<name>A0A3B0PQT4_9BACT</name>
<comment type="cofactor">
    <cofactor evidence="1">
        <name>(R)-lipoate</name>
        <dbReference type="ChEBI" id="CHEBI:83088"/>
    </cofactor>
</comment>
<dbReference type="PROSITE" id="PS51826">
    <property type="entry name" value="PSBD"/>
    <property type="match status" value="1"/>
</dbReference>
<evidence type="ECO:0000256" key="3">
    <source>
        <dbReference type="ARBA" id="ARBA00022679"/>
    </source>
</evidence>
<accession>A0A3B0PQT4</accession>
<dbReference type="Pfam" id="PF02817">
    <property type="entry name" value="E3_binding"/>
    <property type="match status" value="1"/>
</dbReference>
<dbReference type="AlphaFoldDB" id="A0A3B0PQT4"/>
<evidence type="ECO:0000259" key="5">
    <source>
        <dbReference type="PROSITE" id="PS51826"/>
    </source>
</evidence>
<dbReference type="GO" id="GO:0005737">
    <property type="term" value="C:cytoplasm"/>
    <property type="evidence" value="ECO:0007669"/>
    <property type="project" value="TreeGrafter"/>
</dbReference>
<protein>
    <submittedName>
        <fullName evidence="6">Dihydrolipoyllysine-residue acetyltransferase component of pyruvate dehydrogenase complex</fullName>
        <ecNumber evidence="6">2.3.1.12</ecNumber>
    </submittedName>
</protein>
<dbReference type="InterPro" id="IPR050743">
    <property type="entry name" value="2-oxoacid_DH_E2_comp"/>
</dbReference>
<dbReference type="EMBL" id="LS991951">
    <property type="protein sequence ID" value="SYV97085.1"/>
    <property type="molecule type" value="Genomic_DNA"/>
</dbReference>
<sequence length="109" mass="11600">MEKIISTPLARALAAKLGIDITQVKGTGPQGRILKDDVANFSKAPTSAPQTTPVASTEAPKAVAPVASLDGKREKITPIRKTIAKAMVNSRDSVAYFSLVNEINVSRLW</sequence>
<evidence type="ECO:0000256" key="1">
    <source>
        <dbReference type="ARBA" id="ARBA00001938"/>
    </source>
</evidence>
<feature type="non-terminal residue" evidence="6">
    <location>
        <position position="109"/>
    </location>
</feature>
<dbReference type="Proteomes" id="UP000257559">
    <property type="component" value="Chromosome"/>
</dbReference>
<dbReference type="SUPFAM" id="SSF52777">
    <property type="entry name" value="CoA-dependent acyltransferases"/>
    <property type="match status" value="1"/>
</dbReference>
<reference evidence="7" key="1">
    <citation type="submission" date="2018-06" db="EMBL/GenBank/DDBJ databases">
        <authorList>
            <consortium name="Pathogen Informatics"/>
        </authorList>
    </citation>
    <scope>NUCLEOTIDE SEQUENCE [LARGE SCALE GENOMIC DNA]</scope>
    <source>
        <strain evidence="7">NCTC10132</strain>
    </source>
</reference>
<dbReference type="InterPro" id="IPR004167">
    <property type="entry name" value="PSBD"/>
</dbReference>
<dbReference type="PANTHER" id="PTHR43178:SF5">
    <property type="entry name" value="LIPOAMIDE ACYLTRANSFERASE COMPONENT OF BRANCHED-CHAIN ALPHA-KETO ACID DEHYDROGENASE COMPLEX, MITOCHONDRIAL"/>
    <property type="match status" value="1"/>
</dbReference>
<dbReference type="Gene3D" id="4.10.320.10">
    <property type="entry name" value="E3-binding domain"/>
    <property type="match status" value="1"/>
</dbReference>
<evidence type="ECO:0000313" key="7">
    <source>
        <dbReference type="Proteomes" id="UP000257559"/>
    </source>
</evidence>
<evidence type="ECO:0000256" key="2">
    <source>
        <dbReference type="ARBA" id="ARBA00007317"/>
    </source>
</evidence>
<feature type="domain" description="Peripheral subunit-binding (PSBD)" evidence="5">
    <location>
        <begin position="5"/>
        <end position="42"/>
    </location>
</feature>
<dbReference type="GO" id="GO:0004742">
    <property type="term" value="F:dihydrolipoyllysine-residue acetyltransferase activity"/>
    <property type="evidence" value="ECO:0007669"/>
    <property type="project" value="UniProtKB-EC"/>
</dbReference>
<comment type="similarity">
    <text evidence="2">Belongs to the 2-oxoacid dehydrogenase family.</text>
</comment>
<organism evidence="6 7">
    <name type="scientific">Mycoplasmopsis edwardii</name>
    <dbReference type="NCBI Taxonomy" id="53558"/>
    <lineage>
        <taxon>Bacteria</taxon>
        <taxon>Bacillati</taxon>
        <taxon>Mycoplasmatota</taxon>
        <taxon>Mycoplasmoidales</taxon>
        <taxon>Metamycoplasmataceae</taxon>
        <taxon>Mycoplasmopsis</taxon>
    </lineage>
</organism>
<dbReference type="Gene3D" id="3.30.559.10">
    <property type="entry name" value="Chloramphenicol acetyltransferase-like domain"/>
    <property type="match status" value="1"/>
</dbReference>
<gene>
    <name evidence="6" type="primary">pdhC_1</name>
    <name evidence="6" type="ORF">NCTC10132_00444</name>
</gene>
<dbReference type="InterPro" id="IPR023213">
    <property type="entry name" value="CAT-like_dom_sf"/>
</dbReference>
<keyword evidence="7" id="KW-1185">Reference proteome</keyword>
<keyword evidence="4 6" id="KW-0012">Acyltransferase</keyword>
<dbReference type="Pfam" id="PF00198">
    <property type="entry name" value="2-oxoacid_dh"/>
    <property type="match status" value="1"/>
</dbReference>
<dbReference type="GO" id="GO:0031405">
    <property type="term" value="F:lipoic acid binding"/>
    <property type="evidence" value="ECO:0007669"/>
    <property type="project" value="TreeGrafter"/>
</dbReference>
<keyword evidence="6" id="KW-0670">Pyruvate</keyword>
<dbReference type="InterPro" id="IPR036625">
    <property type="entry name" value="E3-bd_dom_sf"/>
</dbReference>
<dbReference type="EC" id="2.3.1.12" evidence="6"/>
<dbReference type="SUPFAM" id="SSF47005">
    <property type="entry name" value="Peripheral subunit-binding domain of 2-oxo acid dehydrogenase complex"/>
    <property type="match status" value="1"/>
</dbReference>